<evidence type="ECO:0000256" key="2">
    <source>
        <dbReference type="ARBA" id="ARBA00022908"/>
    </source>
</evidence>
<dbReference type="Pfam" id="PF24624">
    <property type="entry name" value="Int_N"/>
    <property type="match status" value="1"/>
</dbReference>
<accession>A0ABS7EY87</accession>
<keyword evidence="2" id="KW-0229">DNA integration</keyword>
<reference evidence="8 9" key="1">
    <citation type="submission" date="2021-08" db="EMBL/GenBank/DDBJ databases">
        <title>Caldovatus sediminis gen. nov., sp. nov., a moderately thermophilic bacterium isolated from a hot spring.</title>
        <authorList>
            <person name="Hu C.-J."/>
            <person name="Li W.-J."/>
            <person name="Xian W.-D."/>
        </authorList>
    </citation>
    <scope>NUCLEOTIDE SEQUENCE [LARGE SCALE GENOMIC DNA]</scope>
    <source>
        <strain evidence="8 9">SYSU G05006</strain>
    </source>
</reference>
<evidence type="ECO:0000259" key="6">
    <source>
        <dbReference type="PROSITE" id="PS51898"/>
    </source>
</evidence>
<evidence type="ECO:0000313" key="8">
    <source>
        <dbReference type="EMBL" id="MBW8268322.1"/>
    </source>
</evidence>
<dbReference type="InterPro" id="IPR013762">
    <property type="entry name" value="Integrase-like_cat_sf"/>
</dbReference>
<organism evidence="8 9">
    <name type="scientific">Caldovatus aquaticus</name>
    <dbReference type="NCBI Taxonomy" id="2865671"/>
    <lineage>
        <taxon>Bacteria</taxon>
        <taxon>Pseudomonadati</taxon>
        <taxon>Pseudomonadota</taxon>
        <taxon>Alphaproteobacteria</taxon>
        <taxon>Acetobacterales</taxon>
        <taxon>Roseomonadaceae</taxon>
        <taxon>Caldovatus</taxon>
    </lineage>
</organism>
<keyword evidence="3 5" id="KW-0238">DNA-binding</keyword>
<dbReference type="PANTHER" id="PTHR30349">
    <property type="entry name" value="PHAGE INTEGRASE-RELATED"/>
    <property type="match status" value="1"/>
</dbReference>
<dbReference type="PANTHER" id="PTHR30349:SF64">
    <property type="entry name" value="PROPHAGE INTEGRASE INTD-RELATED"/>
    <property type="match status" value="1"/>
</dbReference>
<comment type="caution">
    <text evidence="8">The sequence shown here is derived from an EMBL/GenBank/DDBJ whole genome shotgun (WGS) entry which is preliminary data.</text>
</comment>
<dbReference type="CDD" id="cd00796">
    <property type="entry name" value="INT_Rci_Hp1_C"/>
    <property type="match status" value="1"/>
</dbReference>
<keyword evidence="9" id="KW-1185">Reference proteome</keyword>
<dbReference type="Pfam" id="PF00589">
    <property type="entry name" value="Phage_integrase"/>
    <property type="match status" value="1"/>
</dbReference>
<dbReference type="InterPro" id="IPR002104">
    <property type="entry name" value="Integrase_catalytic"/>
</dbReference>
<dbReference type="SUPFAM" id="SSF56349">
    <property type="entry name" value="DNA breaking-rejoining enzymes"/>
    <property type="match status" value="1"/>
</dbReference>
<protein>
    <submittedName>
        <fullName evidence="8">Site-specific integrase</fullName>
    </submittedName>
</protein>
<dbReference type="InterPro" id="IPR011010">
    <property type="entry name" value="DNA_brk_join_enz"/>
</dbReference>
<dbReference type="Proteomes" id="UP001519924">
    <property type="component" value="Unassembled WGS sequence"/>
</dbReference>
<proteinExistence type="inferred from homology"/>
<evidence type="ECO:0000259" key="7">
    <source>
        <dbReference type="PROSITE" id="PS51900"/>
    </source>
</evidence>
<name>A0ABS7EY87_9PROT</name>
<evidence type="ECO:0000256" key="1">
    <source>
        <dbReference type="ARBA" id="ARBA00008857"/>
    </source>
</evidence>
<sequence>MWEDAVVRWSQTHLPGKRASTAKRYLCSLAQVEAHLKGRPLAAITQALLNDYVAERLEDGVTPATVRRDLTAVSLVWRAAKRAGWVSGENPALAELEEIKELREAIRPVRLRDLAFVLRRCTPAFAALIRFLARTGCRQEEAASLEWQDVDLARGTVTFARTKTRSPRVIQLSPRTVAMLRALPRHPRLSYVFWHREGKRGPDGKPTPDRYRNVATNFRKLVTCGEQFAATGAEGGGFRRCGPAAFRPFRCHDLRHTWGIRALQRGLPIFEVSRHLGHATVQTTEGYVRWLRQAPG</sequence>
<dbReference type="InterPro" id="IPR010998">
    <property type="entry name" value="Integrase_recombinase_N"/>
</dbReference>
<dbReference type="PROSITE" id="PS51898">
    <property type="entry name" value="TYR_RECOMBINASE"/>
    <property type="match status" value="1"/>
</dbReference>
<dbReference type="RefSeq" id="WP_220115829.1">
    <property type="nucleotide sequence ID" value="NZ_JAHZUY010000003.1"/>
</dbReference>
<dbReference type="InterPro" id="IPR050090">
    <property type="entry name" value="Tyrosine_recombinase_XerCD"/>
</dbReference>
<dbReference type="Gene3D" id="1.10.443.10">
    <property type="entry name" value="Intergrase catalytic core"/>
    <property type="match status" value="1"/>
</dbReference>
<dbReference type="PROSITE" id="PS51900">
    <property type="entry name" value="CB"/>
    <property type="match status" value="1"/>
</dbReference>
<gene>
    <name evidence="8" type="ORF">K1J50_02360</name>
</gene>
<evidence type="ECO:0000256" key="3">
    <source>
        <dbReference type="ARBA" id="ARBA00023125"/>
    </source>
</evidence>
<dbReference type="EMBL" id="JAHZUY010000003">
    <property type="protein sequence ID" value="MBW8268322.1"/>
    <property type="molecule type" value="Genomic_DNA"/>
</dbReference>
<feature type="domain" description="Core-binding (CB)" evidence="7">
    <location>
        <begin position="1"/>
        <end position="81"/>
    </location>
</feature>
<dbReference type="InterPro" id="IPR057084">
    <property type="entry name" value="Int_N"/>
</dbReference>
<evidence type="ECO:0000256" key="4">
    <source>
        <dbReference type="ARBA" id="ARBA00023172"/>
    </source>
</evidence>
<comment type="similarity">
    <text evidence="1">Belongs to the 'phage' integrase family.</text>
</comment>
<keyword evidence="4" id="KW-0233">DNA recombination</keyword>
<dbReference type="InterPro" id="IPR044068">
    <property type="entry name" value="CB"/>
</dbReference>
<dbReference type="Gene3D" id="1.10.150.130">
    <property type="match status" value="1"/>
</dbReference>
<evidence type="ECO:0000313" key="9">
    <source>
        <dbReference type="Proteomes" id="UP001519924"/>
    </source>
</evidence>
<feature type="domain" description="Tyr recombinase" evidence="6">
    <location>
        <begin position="89"/>
        <end position="296"/>
    </location>
</feature>
<evidence type="ECO:0000256" key="5">
    <source>
        <dbReference type="PROSITE-ProRule" id="PRU01248"/>
    </source>
</evidence>